<dbReference type="EMBL" id="BRXZ01008064">
    <property type="protein sequence ID" value="GMI20694.1"/>
    <property type="molecule type" value="Genomic_DNA"/>
</dbReference>
<dbReference type="Proteomes" id="UP001165082">
    <property type="component" value="Unassembled WGS sequence"/>
</dbReference>
<dbReference type="SMART" id="SM00233">
    <property type="entry name" value="PH"/>
    <property type="match status" value="1"/>
</dbReference>
<dbReference type="AlphaFoldDB" id="A0A9W7L131"/>
<dbReference type="SUPFAM" id="SSF50729">
    <property type="entry name" value="PH domain-like"/>
    <property type="match status" value="1"/>
</dbReference>
<keyword evidence="1" id="KW-0175">Coiled coil</keyword>
<feature type="coiled-coil region" evidence="1">
    <location>
        <begin position="272"/>
        <end position="319"/>
    </location>
</feature>
<dbReference type="OrthoDB" id="43122at2759"/>
<dbReference type="InterPro" id="IPR011993">
    <property type="entry name" value="PH-like_dom_sf"/>
</dbReference>
<proteinExistence type="predicted"/>
<dbReference type="PROSITE" id="PS50003">
    <property type="entry name" value="PH_DOMAIN"/>
    <property type="match status" value="1"/>
</dbReference>
<reference evidence="3" key="1">
    <citation type="submission" date="2022-07" db="EMBL/GenBank/DDBJ databases">
        <title>Genome analysis of Parmales, a sister group of diatoms, reveals the evolutionary specialization of diatoms from phago-mixotrophs to photoautotrophs.</title>
        <authorList>
            <person name="Ban H."/>
            <person name="Sato S."/>
            <person name="Yoshikawa S."/>
            <person name="Kazumasa Y."/>
            <person name="Nakamura Y."/>
            <person name="Ichinomiya M."/>
            <person name="Saitoh K."/>
            <person name="Sato N."/>
            <person name="Blanc-Mathieu R."/>
            <person name="Endo H."/>
            <person name="Kuwata A."/>
            <person name="Ogata H."/>
        </authorList>
    </citation>
    <scope>NUCLEOTIDE SEQUENCE</scope>
</reference>
<accession>A0A9W7L131</accession>
<sequence length="408" mass="45297">MSTSSNNSTFTIKSAPARTPSVLTPLATHSGWLEKKDESGNWNLRFVAAVPHTFLYYFSSDSPTAQPTGIIDLECYTNVIRTPSPPLPSSIPPSSPSILHLCGETSINPNLRSFYFRTPTSAVADLWTGALLGGRHHELLESLSAFKELQGGYSEQLNACNDIAAAAEARGRDAAEELYRARQGAEGWRGEVKRGVMECVKIIGGLGEGSNGGEGGGEGEEQRRAVKRVMKLAKEGDVGGMMDVVVGRVKGQKEELERTRGEVYDLRFEVTKGRAERDVEVAEVKKRAKEREEEVLASGRRAEEAARALAGRMEDLERSREATSLEFNILKGQKEKADRKRREAGEHKRILVKEVIAQRGRVEYYAERNRLLEASVDRKKEGIKGMREQIRELKEKLVAQERLLQAMV</sequence>
<evidence type="ECO:0000259" key="2">
    <source>
        <dbReference type="PROSITE" id="PS50003"/>
    </source>
</evidence>
<protein>
    <recommendedName>
        <fullName evidence="2">PH domain-containing protein</fullName>
    </recommendedName>
</protein>
<evidence type="ECO:0000313" key="3">
    <source>
        <dbReference type="EMBL" id="GMI20694.1"/>
    </source>
</evidence>
<gene>
    <name evidence="3" type="ORF">TrRE_jg6270</name>
</gene>
<comment type="caution">
    <text evidence="3">The sequence shown here is derived from an EMBL/GenBank/DDBJ whole genome shotgun (WGS) entry which is preliminary data.</text>
</comment>
<feature type="coiled-coil region" evidence="1">
    <location>
        <begin position="376"/>
        <end position="403"/>
    </location>
</feature>
<feature type="non-terminal residue" evidence="3">
    <location>
        <position position="408"/>
    </location>
</feature>
<keyword evidence="4" id="KW-1185">Reference proteome</keyword>
<dbReference type="InterPro" id="IPR001849">
    <property type="entry name" value="PH_domain"/>
</dbReference>
<feature type="domain" description="PH" evidence="2">
    <location>
        <begin position="26"/>
        <end position="136"/>
    </location>
</feature>
<organism evidence="3 4">
    <name type="scientific">Triparma retinervis</name>
    <dbReference type="NCBI Taxonomy" id="2557542"/>
    <lineage>
        <taxon>Eukaryota</taxon>
        <taxon>Sar</taxon>
        <taxon>Stramenopiles</taxon>
        <taxon>Ochrophyta</taxon>
        <taxon>Bolidophyceae</taxon>
        <taxon>Parmales</taxon>
        <taxon>Triparmaceae</taxon>
        <taxon>Triparma</taxon>
    </lineage>
</organism>
<evidence type="ECO:0000313" key="4">
    <source>
        <dbReference type="Proteomes" id="UP001165082"/>
    </source>
</evidence>
<evidence type="ECO:0000256" key="1">
    <source>
        <dbReference type="SAM" id="Coils"/>
    </source>
</evidence>
<dbReference type="Pfam" id="PF00169">
    <property type="entry name" value="PH"/>
    <property type="match status" value="1"/>
</dbReference>
<name>A0A9W7L131_9STRA</name>
<dbReference type="Gene3D" id="2.30.29.30">
    <property type="entry name" value="Pleckstrin-homology domain (PH domain)/Phosphotyrosine-binding domain (PTB)"/>
    <property type="match status" value="1"/>
</dbReference>